<dbReference type="PROSITE" id="PS50112">
    <property type="entry name" value="PAS"/>
    <property type="match status" value="1"/>
</dbReference>
<keyword evidence="15" id="KW-0675">Receptor</keyword>
<dbReference type="Gene3D" id="3.30.450.40">
    <property type="match status" value="1"/>
</dbReference>
<evidence type="ECO:0000256" key="5">
    <source>
        <dbReference type="ARBA" id="ARBA00022606"/>
    </source>
</evidence>
<proteinExistence type="predicted"/>
<dbReference type="PROSITE" id="PS50110">
    <property type="entry name" value="RESPONSE_REGULATORY"/>
    <property type="match status" value="1"/>
</dbReference>
<dbReference type="InterPro" id="IPR036890">
    <property type="entry name" value="HATPase_C_sf"/>
</dbReference>
<comment type="caution">
    <text evidence="20">The sequence shown here is derived from an EMBL/GenBank/DDBJ whole genome shotgun (WGS) entry which is preliminary data.</text>
</comment>
<keyword evidence="7" id="KW-0288">FMN</keyword>
<feature type="domain" description="PAS" evidence="18">
    <location>
        <begin position="179"/>
        <end position="252"/>
    </location>
</feature>
<keyword evidence="5" id="KW-0716">Sensory transduction</keyword>
<dbReference type="RefSeq" id="WP_307349870.1">
    <property type="nucleotide sequence ID" value="NZ_JAUSVS010000005.1"/>
</dbReference>
<keyword evidence="10" id="KW-0547">Nucleotide-binding</keyword>
<keyword evidence="6" id="KW-0285">Flavoprotein</keyword>
<evidence type="ECO:0000256" key="15">
    <source>
        <dbReference type="ARBA" id="ARBA00023170"/>
    </source>
</evidence>
<dbReference type="EMBL" id="JAUSVS010000005">
    <property type="protein sequence ID" value="MDQ0464884.1"/>
    <property type="molecule type" value="Genomic_DNA"/>
</dbReference>
<dbReference type="Proteomes" id="UP001228905">
    <property type="component" value="Unassembled WGS sequence"/>
</dbReference>
<sequence>MDDGQANRASILDEAARLRSLRALGAVDSPADPRFDRIARTAAALFNAPRAAVVLVEEDRLWHKARVGIPAVEYPRAGSLADLMIGAAEVTISQDITRDPMFAAPLAQLPAVDVRFYACAPLVLPDGAAIGLLVVGDPVAHPPCSEAQRHALADLAALAVEELVRDGEKLAADRQRQLDQQRVDLALDAAGLGEFEWDIAADHVFISEKMKALTGVEGRSAAGEGGNVSFRYVHPDDADRLRTEVDRGLRGDGRYMVEYRMVRPDDRRTRWMQGAGVLVRTAEGVPAKVIGVVQDITERKVDEEQRETLLAELDHRVKNVLAAVQSLAAQSARKTTSTEAFLATFAGRLKAMASAHELLTATRWRGAGLAHVAAAELGGLAPGQASWEGPELFLAPRAANALSLALHELATNAVKYGALSVDAGRVHVVWRERPEGGFVLDWTETGGPPVDPPTRRGFGSILLDQVTGRELGGEASVQYRTSGVRARLIADAQAMTLPADQPMIAEAPPPPAAGASSGEGPMQGGVVGLKILIVEDAVLLALELEAGLEEAGAIIVGSAAEVEEAMAMLDQPLDAAVLDANLNGKSVVPVAEALRLKGVPFVFATGYGEKGAPEGFDVPIVRKPYNVHQIVRALAEAIRK</sequence>
<dbReference type="Pfam" id="PF01590">
    <property type="entry name" value="GAF"/>
    <property type="match status" value="1"/>
</dbReference>
<dbReference type="CDD" id="cd00130">
    <property type="entry name" value="PAS"/>
    <property type="match status" value="1"/>
</dbReference>
<evidence type="ECO:0000256" key="7">
    <source>
        <dbReference type="ARBA" id="ARBA00022643"/>
    </source>
</evidence>
<dbReference type="Gene3D" id="3.40.50.2300">
    <property type="match status" value="1"/>
</dbReference>
<keyword evidence="4 16" id="KW-0597">Phosphoprotein</keyword>
<evidence type="ECO:0000256" key="4">
    <source>
        <dbReference type="ARBA" id="ARBA00022553"/>
    </source>
</evidence>
<protein>
    <recommendedName>
        <fullName evidence="2">histidine kinase</fullName>
        <ecNumber evidence="2">2.7.13.3</ecNumber>
    </recommendedName>
</protein>
<dbReference type="InterPro" id="IPR003018">
    <property type="entry name" value="GAF"/>
</dbReference>
<dbReference type="InterPro" id="IPR035965">
    <property type="entry name" value="PAS-like_dom_sf"/>
</dbReference>
<evidence type="ECO:0000256" key="1">
    <source>
        <dbReference type="ARBA" id="ARBA00000085"/>
    </source>
</evidence>
<evidence type="ECO:0000256" key="16">
    <source>
        <dbReference type="PROSITE-ProRule" id="PRU00169"/>
    </source>
</evidence>
<dbReference type="InterPro" id="IPR001789">
    <property type="entry name" value="Sig_transdc_resp-reg_receiver"/>
</dbReference>
<keyword evidence="13" id="KW-0157">Chromophore</keyword>
<feature type="domain" description="Response regulatory" evidence="17">
    <location>
        <begin position="530"/>
        <end position="638"/>
    </location>
</feature>
<dbReference type="SUPFAM" id="SSF55781">
    <property type="entry name" value="GAF domain-like"/>
    <property type="match status" value="1"/>
</dbReference>
<dbReference type="InterPro" id="IPR000700">
    <property type="entry name" value="PAS-assoc_C"/>
</dbReference>
<dbReference type="SMART" id="SM00086">
    <property type="entry name" value="PAC"/>
    <property type="match status" value="1"/>
</dbReference>
<dbReference type="Pfam" id="PF07536">
    <property type="entry name" value="HWE_HK"/>
    <property type="match status" value="1"/>
</dbReference>
<feature type="modified residue" description="4-aspartylphosphate" evidence="16">
    <location>
        <position position="579"/>
    </location>
</feature>
<dbReference type="NCBIfam" id="TIGR00229">
    <property type="entry name" value="sensory_box"/>
    <property type="match status" value="1"/>
</dbReference>
<evidence type="ECO:0000256" key="10">
    <source>
        <dbReference type="ARBA" id="ARBA00022741"/>
    </source>
</evidence>
<keyword evidence="14" id="KW-0843">Virulence</keyword>
<dbReference type="SMART" id="SM00911">
    <property type="entry name" value="HWE_HK"/>
    <property type="match status" value="1"/>
</dbReference>
<comment type="catalytic activity">
    <reaction evidence="1">
        <text>ATP + protein L-histidine = ADP + protein N-phospho-L-histidine.</text>
        <dbReference type="EC" id="2.7.13.3"/>
    </reaction>
</comment>
<keyword evidence="9" id="KW-0677">Repeat</keyword>
<evidence type="ECO:0000256" key="9">
    <source>
        <dbReference type="ARBA" id="ARBA00022737"/>
    </source>
</evidence>
<feature type="domain" description="PAC" evidence="19">
    <location>
        <begin position="255"/>
        <end position="308"/>
    </location>
</feature>
<dbReference type="Pfam" id="PF08447">
    <property type="entry name" value="PAS_3"/>
    <property type="match status" value="1"/>
</dbReference>
<dbReference type="SMART" id="SM00065">
    <property type="entry name" value="GAF"/>
    <property type="match status" value="1"/>
</dbReference>
<evidence type="ECO:0000313" key="20">
    <source>
        <dbReference type="EMBL" id="MDQ0464884.1"/>
    </source>
</evidence>
<keyword evidence="8" id="KW-0808">Transferase</keyword>
<evidence type="ECO:0000259" key="17">
    <source>
        <dbReference type="PROSITE" id="PS50110"/>
    </source>
</evidence>
<dbReference type="EC" id="2.7.13.3" evidence="2"/>
<dbReference type="InterPro" id="IPR000014">
    <property type="entry name" value="PAS"/>
</dbReference>
<dbReference type="InterPro" id="IPR013655">
    <property type="entry name" value="PAS_fold_3"/>
</dbReference>
<keyword evidence="12" id="KW-0067">ATP-binding</keyword>
<evidence type="ECO:0000256" key="11">
    <source>
        <dbReference type="ARBA" id="ARBA00022777"/>
    </source>
</evidence>
<dbReference type="InterPro" id="IPR029016">
    <property type="entry name" value="GAF-like_dom_sf"/>
</dbReference>
<evidence type="ECO:0000256" key="12">
    <source>
        <dbReference type="ARBA" id="ARBA00022840"/>
    </source>
</evidence>
<organism evidence="20 21">
    <name type="scientific">Caulobacter ginsengisoli</name>
    <dbReference type="NCBI Taxonomy" id="400775"/>
    <lineage>
        <taxon>Bacteria</taxon>
        <taxon>Pseudomonadati</taxon>
        <taxon>Pseudomonadota</taxon>
        <taxon>Alphaproteobacteria</taxon>
        <taxon>Caulobacterales</taxon>
        <taxon>Caulobacteraceae</taxon>
        <taxon>Caulobacter</taxon>
    </lineage>
</organism>
<dbReference type="InterPro" id="IPR011102">
    <property type="entry name" value="Sig_transdc_His_kinase_HWE"/>
</dbReference>
<dbReference type="Gene3D" id="3.30.450.20">
    <property type="entry name" value="PAS domain"/>
    <property type="match status" value="1"/>
</dbReference>
<dbReference type="SUPFAM" id="SSF55785">
    <property type="entry name" value="PYP-like sensor domain (PAS domain)"/>
    <property type="match status" value="1"/>
</dbReference>
<gene>
    <name evidence="20" type="ORF">QO010_002668</name>
</gene>
<name>A0ABU0ISB7_9CAUL</name>
<dbReference type="SMART" id="SM00448">
    <property type="entry name" value="REC"/>
    <property type="match status" value="1"/>
</dbReference>
<dbReference type="SUPFAM" id="SSF52172">
    <property type="entry name" value="CheY-like"/>
    <property type="match status" value="1"/>
</dbReference>
<dbReference type="InterPro" id="IPR011006">
    <property type="entry name" value="CheY-like_superfamily"/>
</dbReference>
<keyword evidence="21" id="KW-1185">Reference proteome</keyword>
<keyword evidence="3" id="KW-0600">Photoreceptor protein</keyword>
<evidence type="ECO:0000256" key="2">
    <source>
        <dbReference type="ARBA" id="ARBA00012438"/>
    </source>
</evidence>
<evidence type="ECO:0000313" key="21">
    <source>
        <dbReference type="Proteomes" id="UP001228905"/>
    </source>
</evidence>
<evidence type="ECO:0000259" key="18">
    <source>
        <dbReference type="PROSITE" id="PS50112"/>
    </source>
</evidence>
<dbReference type="PANTHER" id="PTHR41523:SF8">
    <property type="entry name" value="ETHYLENE RESPONSE SENSOR PROTEIN"/>
    <property type="match status" value="1"/>
</dbReference>
<evidence type="ECO:0000256" key="13">
    <source>
        <dbReference type="ARBA" id="ARBA00022991"/>
    </source>
</evidence>
<dbReference type="Gene3D" id="3.30.565.10">
    <property type="entry name" value="Histidine kinase-like ATPase, C-terminal domain"/>
    <property type="match status" value="1"/>
</dbReference>
<reference evidence="20 21" key="1">
    <citation type="submission" date="2023-07" db="EMBL/GenBank/DDBJ databases">
        <title>Genomic Encyclopedia of Type Strains, Phase IV (KMG-IV): sequencing the most valuable type-strain genomes for metagenomic binning, comparative biology and taxonomic classification.</title>
        <authorList>
            <person name="Goeker M."/>
        </authorList>
    </citation>
    <scope>NUCLEOTIDE SEQUENCE [LARGE SCALE GENOMIC DNA]</scope>
    <source>
        <strain evidence="20 21">DSM 18695</strain>
    </source>
</reference>
<keyword evidence="11" id="KW-0418">Kinase</keyword>
<dbReference type="PANTHER" id="PTHR41523">
    <property type="entry name" value="TWO-COMPONENT SYSTEM SENSOR PROTEIN"/>
    <property type="match status" value="1"/>
</dbReference>
<dbReference type="PROSITE" id="PS50113">
    <property type="entry name" value="PAC"/>
    <property type="match status" value="1"/>
</dbReference>
<evidence type="ECO:0000256" key="6">
    <source>
        <dbReference type="ARBA" id="ARBA00022630"/>
    </source>
</evidence>
<evidence type="ECO:0000256" key="8">
    <source>
        <dbReference type="ARBA" id="ARBA00022679"/>
    </source>
</evidence>
<evidence type="ECO:0000256" key="3">
    <source>
        <dbReference type="ARBA" id="ARBA00022543"/>
    </source>
</evidence>
<dbReference type="InterPro" id="IPR001610">
    <property type="entry name" value="PAC"/>
</dbReference>
<evidence type="ECO:0000256" key="14">
    <source>
        <dbReference type="ARBA" id="ARBA00023026"/>
    </source>
</evidence>
<accession>A0ABU0ISB7</accession>
<evidence type="ECO:0000259" key="19">
    <source>
        <dbReference type="PROSITE" id="PS50113"/>
    </source>
</evidence>
<dbReference type="Gene3D" id="2.10.70.100">
    <property type="match status" value="1"/>
</dbReference>